<evidence type="ECO:0000256" key="3">
    <source>
        <dbReference type="ARBA" id="ARBA00023136"/>
    </source>
</evidence>
<reference evidence="6 7" key="1">
    <citation type="submission" date="2016-10" db="EMBL/GenBank/DDBJ databases">
        <authorList>
            <person name="de Groot N.N."/>
        </authorList>
    </citation>
    <scope>NUCLEOTIDE SEQUENCE [LARGE SCALE GENOMIC DNA]</scope>
    <source>
        <strain evidence="6 7">CGMCC 1.7727</strain>
    </source>
</reference>
<dbReference type="Proteomes" id="UP000199687">
    <property type="component" value="Unassembled WGS sequence"/>
</dbReference>
<keyword evidence="5" id="KW-0812">Transmembrane</keyword>
<dbReference type="AlphaFoldDB" id="A0A1H9R019"/>
<gene>
    <name evidence="6" type="ORF">SAMN04487944_107150</name>
</gene>
<comment type="subcellular location">
    <subcellularLocation>
        <location evidence="4">Cell membrane</location>
    </subcellularLocation>
    <subcellularLocation>
        <location evidence="1">Membrane</location>
        <topology evidence="1">Multi-pass membrane protein</topology>
    </subcellularLocation>
</comment>
<keyword evidence="3 4" id="KW-0472">Membrane</keyword>
<feature type="transmembrane region" description="Helical" evidence="5">
    <location>
        <begin position="399"/>
        <end position="417"/>
    </location>
</feature>
<evidence type="ECO:0000313" key="7">
    <source>
        <dbReference type="Proteomes" id="UP000199687"/>
    </source>
</evidence>
<dbReference type="Pfam" id="PF03323">
    <property type="entry name" value="GerA"/>
    <property type="match status" value="1"/>
</dbReference>
<dbReference type="PANTHER" id="PTHR22550">
    <property type="entry name" value="SPORE GERMINATION PROTEIN"/>
    <property type="match status" value="1"/>
</dbReference>
<dbReference type="InterPro" id="IPR004995">
    <property type="entry name" value="Spore_Ger"/>
</dbReference>
<keyword evidence="5" id="KW-1133">Transmembrane helix</keyword>
<evidence type="ECO:0000256" key="2">
    <source>
        <dbReference type="ARBA" id="ARBA00005278"/>
    </source>
</evidence>
<organism evidence="6 7">
    <name type="scientific">Gracilibacillus ureilyticus</name>
    <dbReference type="NCBI Taxonomy" id="531814"/>
    <lineage>
        <taxon>Bacteria</taxon>
        <taxon>Bacillati</taxon>
        <taxon>Bacillota</taxon>
        <taxon>Bacilli</taxon>
        <taxon>Bacillales</taxon>
        <taxon>Bacillaceae</taxon>
        <taxon>Gracilibacillus</taxon>
    </lineage>
</organism>
<feature type="transmembrane region" description="Helical" evidence="5">
    <location>
        <begin position="306"/>
        <end position="327"/>
    </location>
</feature>
<dbReference type="STRING" id="531814.SAMN04487944_107150"/>
<sequence length="517" mass="57603">MNICKGLGEVMVRRKRVSQRSEGRLETEEKTISEVFEKANKSSDFTTITPLETDPSLVISFYQTLIEPKIIQNSVLPFLKEDVSKIRDLAELKNIIPVEGIHMIKDPGEIERKLHDGSAVIYYSNNQEKFAIVDIGNSRLGQRETNETENEFSVIGPKVGFIEDINTNLHLLRDHLNTSDLIFEESLVGSRTKTKVVLAYLDGVTNPEYVNTVNQRIKELDIDATFDNTQIEQLIADKSTTPFPLFISTERVDRTVGALVQGNIVLLSDKSSYAVIGPASLMDFFSNPEDFYLPSIIASFFKLIRIFGMLFSIFATSFYVAILTFHYEVVPKDLLGPIIFSRANVPFPPVIEVLFLEITIDLLREAGARLPTKIGQTLGIVGGIVIGQATVEAALTSNILLIVVALAALSSFTTPIYKMSNAVRLLRYPFILLASVWGGLGIYAGLTILIAHLARLKSLGVPFLLPIYPFRKGGIASAFIRPNYMKSNNRPWYLRVLSVKKYSPVSNKDTDKGLNSE</sequence>
<dbReference type="GO" id="GO:0009847">
    <property type="term" value="P:spore germination"/>
    <property type="evidence" value="ECO:0007669"/>
    <property type="project" value="UniProtKB-UniRule"/>
</dbReference>
<comment type="similarity">
    <text evidence="2 4">Belongs to the GerABKA family.</text>
</comment>
<evidence type="ECO:0000313" key="6">
    <source>
        <dbReference type="EMBL" id="SER65303.1"/>
    </source>
</evidence>
<evidence type="ECO:0000256" key="1">
    <source>
        <dbReference type="ARBA" id="ARBA00004141"/>
    </source>
</evidence>
<dbReference type="GO" id="GO:0005886">
    <property type="term" value="C:plasma membrane"/>
    <property type="evidence" value="ECO:0007669"/>
    <property type="project" value="UniProtKB-SubCell"/>
</dbReference>
<evidence type="ECO:0000256" key="4">
    <source>
        <dbReference type="PIRNR" id="PIRNR005690"/>
    </source>
</evidence>
<accession>A0A1H9R019</accession>
<dbReference type="EMBL" id="FOGL01000007">
    <property type="protein sequence ID" value="SER65303.1"/>
    <property type="molecule type" value="Genomic_DNA"/>
</dbReference>
<evidence type="ECO:0000256" key="5">
    <source>
        <dbReference type="SAM" id="Phobius"/>
    </source>
</evidence>
<keyword evidence="7" id="KW-1185">Reference proteome</keyword>
<dbReference type="InterPro" id="IPR050768">
    <property type="entry name" value="UPF0353/GerABKA_families"/>
</dbReference>
<proteinExistence type="inferred from homology"/>
<dbReference type="PIRSF" id="PIRSF005690">
    <property type="entry name" value="GerBA"/>
    <property type="match status" value="1"/>
</dbReference>
<protein>
    <submittedName>
        <fullName evidence="6">GerA spore germination protein</fullName>
    </submittedName>
</protein>
<dbReference type="PANTHER" id="PTHR22550:SF5">
    <property type="entry name" value="LEUCINE ZIPPER PROTEIN 4"/>
    <property type="match status" value="1"/>
</dbReference>
<feature type="transmembrane region" description="Helical" evidence="5">
    <location>
        <begin position="429"/>
        <end position="453"/>
    </location>
</feature>
<name>A0A1H9R019_9BACI</name>